<organism evidence="2 3">
    <name type="scientific">Streptomyces violaceolatus</name>
    <dbReference type="NCBI Taxonomy" id="67378"/>
    <lineage>
        <taxon>Bacteria</taxon>
        <taxon>Bacillati</taxon>
        <taxon>Actinomycetota</taxon>
        <taxon>Actinomycetes</taxon>
        <taxon>Kitasatosporales</taxon>
        <taxon>Streptomycetaceae</taxon>
        <taxon>Streptomyces</taxon>
        <taxon>Streptomyces violaceoruber group</taxon>
    </lineage>
</organism>
<sequence>MRSAHTALTGPSGRGARVEEESSTAVATRPTAAVTAHAATHLRRLVRNGSDIRASYVHAARPRSAALSRTAGGCPRID</sequence>
<gene>
    <name evidence="2" type="ORF">GCM10010310_24920</name>
</gene>
<feature type="region of interest" description="Disordered" evidence="1">
    <location>
        <begin position="1"/>
        <end position="35"/>
    </location>
</feature>
<proteinExistence type="predicted"/>
<name>A0ABN3SJU6_9ACTN</name>
<keyword evidence="3" id="KW-1185">Reference proteome</keyword>
<evidence type="ECO:0000256" key="1">
    <source>
        <dbReference type="SAM" id="MobiDB-lite"/>
    </source>
</evidence>
<dbReference type="Proteomes" id="UP001499989">
    <property type="component" value="Unassembled WGS sequence"/>
</dbReference>
<evidence type="ECO:0000313" key="3">
    <source>
        <dbReference type="Proteomes" id="UP001499989"/>
    </source>
</evidence>
<evidence type="ECO:0000313" key="2">
    <source>
        <dbReference type="EMBL" id="GAA2679142.1"/>
    </source>
</evidence>
<dbReference type="EMBL" id="BAAASK010000005">
    <property type="protein sequence ID" value="GAA2679142.1"/>
    <property type="molecule type" value="Genomic_DNA"/>
</dbReference>
<protein>
    <submittedName>
        <fullName evidence="2">Uncharacterized protein</fullName>
    </submittedName>
</protein>
<reference evidence="2 3" key="1">
    <citation type="journal article" date="2019" name="Int. J. Syst. Evol. Microbiol.">
        <title>The Global Catalogue of Microorganisms (GCM) 10K type strain sequencing project: providing services to taxonomists for standard genome sequencing and annotation.</title>
        <authorList>
            <consortium name="The Broad Institute Genomics Platform"/>
            <consortium name="The Broad Institute Genome Sequencing Center for Infectious Disease"/>
            <person name="Wu L."/>
            <person name="Ma J."/>
        </authorList>
    </citation>
    <scope>NUCLEOTIDE SEQUENCE [LARGE SCALE GENOMIC DNA]</scope>
    <source>
        <strain evidence="2 3">JCM 4531</strain>
    </source>
</reference>
<feature type="compositionally biased region" description="Low complexity" evidence="1">
    <location>
        <begin position="24"/>
        <end position="35"/>
    </location>
</feature>
<comment type="caution">
    <text evidence="2">The sequence shown here is derived from an EMBL/GenBank/DDBJ whole genome shotgun (WGS) entry which is preliminary data.</text>
</comment>
<accession>A0ABN3SJU6</accession>